<proteinExistence type="predicted"/>
<evidence type="ECO:0000313" key="4">
    <source>
        <dbReference type="EMBL" id="MFD2682353.1"/>
    </source>
</evidence>
<evidence type="ECO:0000256" key="3">
    <source>
        <dbReference type="SAM" id="SignalP"/>
    </source>
</evidence>
<sequence>MKKVWLLGVVLSLALAGCSDSGNDEKAEEKKDSGEAAETNADVSGELMDFYLNLTTSINGTDIELNDYEAATASEEPPTGEELTALKEAAAASATETAETVEGIEISEALSEQKEDLETFKANLVESYTMKAEALKAEGDANLDAANEKLTEAEAQITKILEDEGLVSSSLTGNING</sequence>
<evidence type="ECO:0000256" key="2">
    <source>
        <dbReference type="SAM" id="MobiDB-lite"/>
    </source>
</evidence>
<feature type="compositionally biased region" description="Basic and acidic residues" evidence="2">
    <location>
        <begin position="23"/>
        <end position="34"/>
    </location>
</feature>
<keyword evidence="1" id="KW-0175">Coiled coil</keyword>
<name>A0ABW5RUZ3_9BACI</name>
<dbReference type="PROSITE" id="PS51257">
    <property type="entry name" value="PROKAR_LIPOPROTEIN"/>
    <property type="match status" value="1"/>
</dbReference>
<reference evidence="5" key="1">
    <citation type="journal article" date="2019" name="Int. J. Syst. Evol. Microbiol.">
        <title>The Global Catalogue of Microorganisms (GCM) 10K type strain sequencing project: providing services to taxonomists for standard genome sequencing and annotation.</title>
        <authorList>
            <consortium name="The Broad Institute Genomics Platform"/>
            <consortium name="The Broad Institute Genome Sequencing Center for Infectious Disease"/>
            <person name="Wu L."/>
            <person name="Ma J."/>
        </authorList>
    </citation>
    <scope>NUCLEOTIDE SEQUENCE [LARGE SCALE GENOMIC DNA]</scope>
    <source>
        <strain evidence="5">KCTC 3913</strain>
    </source>
</reference>
<feature type="chain" id="PRO_5046480311" description="Lipoprotein" evidence="3">
    <location>
        <begin position="22"/>
        <end position="177"/>
    </location>
</feature>
<evidence type="ECO:0008006" key="6">
    <source>
        <dbReference type="Google" id="ProtNLM"/>
    </source>
</evidence>
<protein>
    <recommendedName>
        <fullName evidence="6">Lipoprotein</fullName>
    </recommendedName>
</protein>
<dbReference type="EMBL" id="JBHUMF010000031">
    <property type="protein sequence ID" value="MFD2682353.1"/>
    <property type="molecule type" value="Genomic_DNA"/>
</dbReference>
<gene>
    <name evidence="4" type="ORF">ACFSUL_16555</name>
</gene>
<keyword evidence="3" id="KW-0732">Signal</keyword>
<dbReference type="RefSeq" id="WP_377937038.1">
    <property type="nucleotide sequence ID" value="NZ_JBHUMF010000031.1"/>
</dbReference>
<comment type="caution">
    <text evidence="4">The sequence shown here is derived from an EMBL/GenBank/DDBJ whole genome shotgun (WGS) entry which is preliminary data.</text>
</comment>
<accession>A0ABW5RUZ3</accession>
<feature type="coiled-coil region" evidence="1">
    <location>
        <begin position="136"/>
        <end position="163"/>
    </location>
</feature>
<feature type="region of interest" description="Disordered" evidence="2">
    <location>
        <begin position="20"/>
        <end position="41"/>
    </location>
</feature>
<dbReference type="Proteomes" id="UP001597506">
    <property type="component" value="Unassembled WGS sequence"/>
</dbReference>
<keyword evidence="5" id="KW-1185">Reference proteome</keyword>
<evidence type="ECO:0000256" key="1">
    <source>
        <dbReference type="SAM" id="Coils"/>
    </source>
</evidence>
<organism evidence="4 5">
    <name type="scientific">Bacillus seohaeanensis</name>
    <dbReference type="NCBI Taxonomy" id="284580"/>
    <lineage>
        <taxon>Bacteria</taxon>
        <taxon>Bacillati</taxon>
        <taxon>Bacillota</taxon>
        <taxon>Bacilli</taxon>
        <taxon>Bacillales</taxon>
        <taxon>Bacillaceae</taxon>
        <taxon>Bacillus</taxon>
    </lineage>
</organism>
<feature type="signal peptide" evidence="3">
    <location>
        <begin position="1"/>
        <end position="21"/>
    </location>
</feature>
<evidence type="ECO:0000313" key="5">
    <source>
        <dbReference type="Proteomes" id="UP001597506"/>
    </source>
</evidence>